<organism evidence="3 4">
    <name type="scientific">Leptidea sinapis</name>
    <dbReference type="NCBI Taxonomy" id="189913"/>
    <lineage>
        <taxon>Eukaryota</taxon>
        <taxon>Metazoa</taxon>
        <taxon>Ecdysozoa</taxon>
        <taxon>Arthropoda</taxon>
        <taxon>Hexapoda</taxon>
        <taxon>Insecta</taxon>
        <taxon>Pterygota</taxon>
        <taxon>Neoptera</taxon>
        <taxon>Endopterygota</taxon>
        <taxon>Lepidoptera</taxon>
        <taxon>Glossata</taxon>
        <taxon>Ditrysia</taxon>
        <taxon>Papilionoidea</taxon>
        <taxon>Pieridae</taxon>
        <taxon>Dismorphiinae</taxon>
        <taxon>Leptidea</taxon>
    </lineage>
</organism>
<dbReference type="PROSITE" id="PS50231">
    <property type="entry name" value="RICIN_B_LECTIN"/>
    <property type="match status" value="1"/>
</dbReference>
<protein>
    <recommendedName>
        <fullName evidence="2">Ricin B lectin domain-containing protein</fullName>
    </recommendedName>
</protein>
<dbReference type="Gene3D" id="2.80.10.50">
    <property type="match status" value="1"/>
</dbReference>
<dbReference type="InterPro" id="IPR035992">
    <property type="entry name" value="Ricin_B-like_lectins"/>
</dbReference>
<dbReference type="SUPFAM" id="SSF50370">
    <property type="entry name" value="Ricin B-like lectins"/>
    <property type="match status" value="1"/>
</dbReference>
<feature type="domain" description="Ricin B lectin" evidence="2">
    <location>
        <begin position="9"/>
        <end position="109"/>
    </location>
</feature>
<dbReference type="AlphaFoldDB" id="A0A5E4QUY7"/>
<proteinExistence type="predicted"/>
<name>A0A5E4QUY7_9NEOP</name>
<evidence type="ECO:0000256" key="1">
    <source>
        <dbReference type="SAM" id="MobiDB-lite"/>
    </source>
</evidence>
<evidence type="ECO:0000259" key="2">
    <source>
        <dbReference type="Pfam" id="PF00652"/>
    </source>
</evidence>
<feature type="compositionally biased region" description="Basic residues" evidence="1">
    <location>
        <begin position="130"/>
        <end position="139"/>
    </location>
</feature>
<reference evidence="3 4" key="1">
    <citation type="submission" date="2017-07" db="EMBL/GenBank/DDBJ databases">
        <authorList>
            <person name="Talla V."/>
            <person name="Backstrom N."/>
        </authorList>
    </citation>
    <scope>NUCLEOTIDE SEQUENCE [LARGE SCALE GENOMIC DNA]</scope>
</reference>
<accession>A0A5E4QUY7</accession>
<sequence length="165" mass="18488">MASDDTLQREGEGVALGAYPCHERLEPTQYFALTSRHAGQLRDEEKCAELQRTQNELAEGVQRRRWRYTDDKQLRHVSSGLCLTSPAAARAPADLQATPCRSGAPDQRWLIDYNEDNGFRLTGESPARCCRTRTVRPRGAHGSTSTRNDATRRRRTNSSSGWSAP</sequence>
<evidence type="ECO:0000313" key="3">
    <source>
        <dbReference type="EMBL" id="VVD01414.1"/>
    </source>
</evidence>
<dbReference type="InterPro" id="IPR000772">
    <property type="entry name" value="Ricin_B_lectin"/>
</dbReference>
<feature type="region of interest" description="Disordered" evidence="1">
    <location>
        <begin position="130"/>
        <end position="165"/>
    </location>
</feature>
<dbReference type="EMBL" id="FZQP02005332">
    <property type="protein sequence ID" value="VVD01414.1"/>
    <property type="molecule type" value="Genomic_DNA"/>
</dbReference>
<gene>
    <name evidence="3" type="ORF">LSINAPIS_LOCUS11838</name>
</gene>
<evidence type="ECO:0000313" key="4">
    <source>
        <dbReference type="Proteomes" id="UP000324832"/>
    </source>
</evidence>
<keyword evidence="4" id="KW-1185">Reference proteome</keyword>
<dbReference type="Pfam" id="PF00652">
    <property type="entry name" value="Ricin_B_lectin"/>
    <property type="match status" value="1"/>
</dbReference>
<dbReference type="Proteomes" id="UP000324832">
    <property type="component" value="Unassembled WGS sequence"/>
</dbReference>